<evidence type="ECO:0000313" key="4">
    <source>
        <dbReference type="EMBL" id="EIK83572.1"/>
    </source>
</evidence>
<dbReference type="Pfam" id="PF13173">
    <property type="entry name" value="AAA_14"/>
    <property type="match status" value="1"/>
</dbReference>
<dbReference type="InterPro" id="IPR025420">
    <property type="entry name" value="DUF4143"/>
</dbReference>
<evidence type="ECO:0000313" key="5">
    <source>
        <dbReference type="Proteomes" id="UP000032875"/>
    </source>
</evidence>
<feature type="compositionally biased region" description="Low complexity" evidence="1">
    <location>
        <begin position="388"/>
        <end position="408"/>
    </location>
</feature>
<sequence>MVYEGDKSTLKFPRKIYSEMLAWKRESKGKTALLIEGPRRVGKSTIVKEFVQNEYESYILVDFYTASKEVKELFDDLSDINYIFLQLQLAYKTSLKERKSCIVFDEVQLCPKARQAIKALVSDGRYDYIETGSLISIHKNVKDILIPSEEHKLKMYPMDYEEFTRALGDEVTIPLLRKLYDSKKPIGQAAYRKILRDFRLYMLVGGMPQAVESYIETNDFSAVDQVKRDILSLYEDDFRKIDATGKISAIFDAIPAQLMSNTSRYHVSSVLAGKGADDILEQLAQLKDSGTVLIVNHTSDPSAGMAQYKDLTKFKLFLADTGLFVTLSFKDKSFTSNDIYARLLSGKLQANLWYVYENMVAQMLSAHGHGLYYHTFAEDLIDEGDGASGDCASSDGASSDGTSSGAAISAEKRGRSNYEIDFLIAENNKIVPIEVKSSGYKTHASLDVFSRKFSSRIARELLIYTKDYQRVGAIECLPIVMAEFL</sequence>
<evidence type="ECO:0000259" key="3">
    <source>
        <dbReference type="Pfam" id="PF13635"/>
    </source>
</evidence>
<dbReference type="Proteomes" id="UP000032875">
    <property type="component" value="Unassembled WGS sequence"/>
</dbReference>
<feature type="domain" description="AAA" evidence="2">
    <location>
        <begin position="31"/>
        <end position="163"/>
    </location>
</feature>
<organism evidence="4 5">
    <name type="scientific">Gardnerella vaginalis 1500E</name>
    <dbReference type="NCBI Taxonomy" id="698957"/>
    <lineage>
        <taxon>Bacteria</taxon>
        <taxon>Bacillati</taxon>
        <taxon>Actinomycetota</taxon>
        <taxon>Actinomycetes</taxon>
        <taxon>Bifidobacteriales</taxon>
        <taxon>Bifidobacteriaceae</taxon>
        <taxon>Gardnerella</taxon>
    </lineage>
</organism>
<dbReference type="EMBL" id="ADES01000005">
    <property type="protein sequence ID" value="EIK83572.1"/>
    <property type="molecule type" value="Genomic_DNA"/>
</dbReference>
<comment type="caution">
    <text evidence="4">The sequence shown here is derived from an EMBL/GenBank/DDBJ whole genome shotgun (WGS) entry which is preliminary data.</text>
</comment>
<reference evidence="4 5" key="1">
    <citation type="journal article" date="2012" name="J. Bacteriol.">
        <title>Comparative Genomic Analyses of 17 Clinical Isolates of Gardnerella vaginalis Provide Evidence of Multiple Genetically Isolated Clades Consistent with Subspeciation into Genovars.</title>
        <authorList>
            <person name="Ahmed A."/>
            <person name="Earl J."/>
            <person name="Retchless A."/>
            <person name="Hillier S."/>
            <person name="Rabe L."/>
            <person name="Cherpes T."/>
            <person name="Powell E."/>
            <person name="Janto B."/>
            <person name="Eutsey R."/>
            <person name="Hiller N.L."/>
            <person name="Boissy R."/>
            <person name="Dahlgreen M."/>
            <person name="Hall B."/>
            <person name="Costerton J."/>
            <person name="Post J.C."/>
            <person name="Hu F."/>
            <person name="Ehrlich G."/>
        </authorList>
    </citation>
    <scope>NUCLEOTIDE SEQUENCE [LARGE SCALE GENOMIC DNA]</scope>
    <source>
        <strain evidence="4 5">1500E</strain>
    </source>
</reference>
<gene>
    <name evidence="4" type="ORF">CGSMWGv1500E_01603</name>
</gene>
<name>I4M2Y2_GARVA</name>
<dbReference type="PANTHER" id="PTHR33295:SF7">
    <property type="entry name" value="ATPASE"/>
    <property type="match status" value="1"/>
</dbReference>
<dbReference type="InterPro" id="IPR027417">
    <property type="entry name" value="P-loop_NTPase"/>
</dbReference>
<accession>I4M2Y2</accession>
<dbReference type="PANTHER" id="PTHR33295">
    <property type="entry name" value="ATPASE"/>
    <property type="match status" value="1"/>
</dbReference>
<dbReference type="Gene3D" id="3.40.50.300">
    <property type="entry name" value="P-loop containing nucleotide triphosphate hydrolases"/>
    <property type="match status" value="1"/>
</dbReference>
<evidence type="ECO:0000259" key="2">
    <source>
        <dbReference type="Pfam" id="PF13173"/>
    </source>
</evidence>
<dbReference type="SUPFAM" id="SSF52540">
    <property type="entry name" value="P-loop containing nucleoside triphosphate hydrolases"/>
    <property type="match status" value="1"/>
</dbReference>
<feature type="region of interest" description="Disordered" evidence="1">
    <location>
        <begin position="387"/>
        <end position="408"/>
    </location>
</feature>
<proteinExistence type="predicted"/>
<evidence type="ECO:0008006" key="6">
    <source>
        <dbReference type="Google" id="ProtNLM"/>
    </source>
</evidence>
<dbReference type="PATRIC" id="fig|698957.3.peg.315"/>
<dbReference type="Pfam" id="PF13635">
    <property type="entry name" value="DUF4143"/>
    <property type="match status" value="1"/>
</dbReference>
<feature type="domain" description="DUF4143" evidence="3">
    <location>
        <begin position="237"/>
        <end position="373"/>
    </location>
</feature>
<evidence type="ECO:0000256" key="1">
    <source>
        <dbReference type="SAM" id="MobiDB-lite"/>
    </source>
</evidence>
<protein>
    <recommendedName>
        <fullName evidence="6">ATPase</fullName>
    </recommendedName>
</protein>
<dbReference type="AlphaFoldDB" id="I4M2Y2"/>
<dbReference type="RefSeq" id="WP_004127217.1">
    <property type="nucleotide sequence ID" value="NZ_ADES01000005.1"/>
</dbReference>
<dbReference type="InterPro" id="IPR041682">
    <property type="entry name" value="AAA_14"/>
</dbReference>